<protein>
    <submittedName>
        <fullName evidence="3">Uncharacterized protein</fullName>
    </submittedName>
</protein>
<feature type="region of interest" description="Disordered" evidence="2">
    <location>
        <begin position="197"/>
        <end position="235"/>
    </location>
</feature>
<feature type="compositionally biased region" description="Basic and acidic residues" evidence="2">
    <location>
        <begin position="221"/>
        <end position="235"/>
    </location>
</feature>
<evidence type="ECO:0000256" key="1">
    <source>
        <dbReference type="SAM" id="Coils"/>
    </source>
</evidence>
<feature type="region of interest" description="Disordered" evidence="2">
    <location>
        <begin position="252"/>
        <end position="312"/>
    </location>
</feature>
<feature type="compositionally biased region" description="Basic and acidic residues" evidence="2">
    <location>
        <begin position="258"/>
        <end position="309"/>
    </location>
</feature>
<dbReference type="AlphaFoldDB" id="A0A699IFL1"/>
<accession>A0A699IFL1</accession>
<evidence type="ECO:0000313" key="3">
    <source>
        <dbReference type="EMBL" id="GEZ48946.1"/>
    </source>
</evidence>
<feature type="compositionally biased region" description="Polar residues" evidence="2">
    <location>
        <begin position="44"/>
        <end position="60"/>
    </location>
</feature>
<gene>
    <name evidence="3" type="ORF">Tci_520919</name>
</gene>
<feature type="compositionally biased region" description="Basic residues" evidence="2">
    <location>
        <begin position="62"/>
        <end position="71"/>
    </location>
</feature>
<sequence>MRRQAKDFSGIVKPLFETMLIQHPAEVGEDSGQPTEPQHIPATASPSHIESIPTVASSQPKKTQKHRKTKRKATEISQFSRPTTLVADETVHEERGDRVVFDLENIKDAQALEIQKLKKRVRRLEKKEKVKNSITQEEGRNDQDEEISFVQEDAETQGRYGHDIKVNTSSTSITIASINLTAVEPVTTVSAQVTTADVSVSTAEPSAPPPTTTTLIEDKDEPEKPVKGKGKDQIALDEEVARRLEAQMQAEFEEEERVLEGSGKKAKSSEKEAVSKKRTKEEINQESSKRQKTSESSELAKEPRDKEADELSQEELQQMMIIVPVQGMNVVALQTKEENRHLHAGREGILIVKRNSYIDAGSKALGGSR</sequence>
<organism evidence="3">
    <name type="scientific">Tanacetum cinerariifolium</name>
    <name type="common">Dalmatian daisy</name>
    <name type="synonym">Chrysanthemum cinerariifolium</name>
    <dbReference type="NCBI Taxonomy" id="118510"/>
    <lineage>
        <taxon>Eukaryota</taxon>
        <taxon>Viridiplantae</taxon>
        <taxon>Streptophyta</taxon>
        <taxon>Embryophyta</taxon>
        <taxon>Tracheophyta</taxon>
        <taxon>Spermatophyta</taxon>
        <taxon>Magnoliopsida</taxon>
        <taxon>eudicotyledons</taxon>
        <taxon>Gunneridae</taxon>
        <taxon>Pentapetalae</taxon>
        <taxon>asterids</taxon>
        <taxon>campanulids</taxon>
        <taxon>Asterales</taxon>
        <taxon>Asteraceae</taxon>
        <taxon>Asteroideae</taxon>
        <taxon>Anthemideae</taxon>
        <taxon>Anthemidinae</taxon>
        <taxon>Tanacetum</taxon>
    </lineage>
</organism>
<reference evidence="3" key="1">
    <citation type="journal article" date="2019" name="Sci. Rep.">
        <title>Draft genome of Tanacetum cinerariifolium, the natural source of mosquito coil.</title>
        <authorList>
            <person name="Yamashiro T."/>
            <person name="Shiraishi A."/>
            <person name="Satake H."/>
            <person name="Nakayama K."/>
        </authorList>
    </citation>
    <scope>NUCLEOTIDE SEQUENCE</scope>
</reference>
<feature type="region of interest" description="Disordered" evidence="2">
    <location>
        <begin position="22"/>
        <end position="76"/>
    </location>
</feature>
<comment type="caution">
    <text evidence="3">The sequence shown here is derived from an EMBL/GenBank/DDBJ whole genome shotgun (WGS) entry which is preliminary data.</text>
</comment>
<proteinExistence type="predicted"/>
<evidence type="ECO:0000256" key="2">
    <source>
        <dbReference type="SAM" id="MobiDB-lite"/>
    </source>
</evidence>
<keyword evidence="1" id="KW-0175">Coiled coil</keyword>
<dbReference type="EMBL" id="BKCJ010285130">
    <property type="protein sequence ID" value="GEZ48946.1"/>
    <property type="molecule type" value="Genomic_DNA"/>
</dbReference>
<name>A0A699IFL1_TANCI</name>
<feature type="coiled-coil region" evidence="1">
    <location>
        <begin position="107"/>
        <end position="134"/>
    </location>
</feature>